<dbReference type="Pfam" id="PF00309">
    <property type="entry name" value="Sigma54_AID"/>
    <property type="match status" value="1"/>
</dbReference>
<dbReference type="OrthoDB" id="9814402at2"/>
<dbReference type="InterPro" id="IPR007634">
    <property type="entry name" value="RNA_pol_sigma_54_DNA-bd"/>
</dbReference>
<dbReference type="RefSeq" id="WP_130038362.1">
    <property type="nucleotide sequence ID" value="NZ_JACCEV010000001.1"/>
</dbReference>
<dbReference type="InterPro" id="IPR000394">
    <property type="entry name" value="RNA_pol_sigma_54"/>
</dbReference>
<dbReference type="NCBIfam" id="NF009118">
    <property type="entry name" value="PRK12469.1"/>
    <property type="match status" value="1"/>
</dbReference>
<keyword evidence="5 9" id="KW-0805">Transcription regulation</keyword>
<protein>
    <recommendedName>
        <fullName evidence="9">RNA polymerase sigma-54 factor</fullName>
    </recommendedName>
</protein>
<evidence type="ECO:0000256" key="4">
    <source>
        <dbReference type="ARBA" id="ARBA00022695"/>
    </source>
</evidence>
<evidence type="ECO:0000256" key="6">
    <source>
        <dbReference type="ARBA" id="ARBA00023082"/>
    </source>
</evidence>
<evidence type="ECO:0000259" key="12">
    <source>
        <dbReference type="Pfam" id="PF04963"/>
    </source>
</evidence>
<dbReference type="PANTHER" id="PTHR32248">
    <property type="entry name" value="RNA POLYMERASE SIGMA-54 FACTOR"/>
    <property type="match status" value="1"/>
</dbReference>
<proteinExistence type="inferred from homology"/>
<dbReference type="GO" id="GO:0016779">
    <property type="term" value="F:nucleotidyltransferase activity"/>
    <property type="evidence" value="ECO:0007669"/>
    <property type="project" value="UniProtKB-KW"/>
</dbReference>
<feature type="coiled-coil region" evidence="10">
    <location>
        <begin position="25"/>
        <end position="52"/>
    </location>
</feature>
<keyword evidence="14" id="KW-1185">Reference proteome</keyword>
<dbReference type="GO" id="GO:0016987">
    <property type="term" value="F:sigma factor activity"/>
    <property type="evidence" value="ECO:0007669"/>
    <property type="project" value="UniProtKB-KW"/>
</dbReference>
<comment type="similarity">
    <text evidence="1 9">Belongs to the sigma-54 factor family.</text>
</comment>
<evidence type="ECO:0000256" key="5">
    <source>
        <dbReference type="ARBA" id="ARBA00023015"/>
    </source>
</evidence>
<dbReference type="Pfam" id="PF04552">
    <property type="entry name" value="Sigma54_DBD"/>
    <property type="match status" value="1"/>
</dbReference>
<keyword evidence="8 9" id="KW-0804">Transcription</keyword>
<dbReference type="NCBIfam" id="TIGR02395">
    <property type="entry name" value="rpoN_sigma"/>
    <property type="match status" value="1"/>
</dbReference>
<dbReference type="Proteomes" id="UP000554144">
    <property type="component" value="Unassembled WGS sequence"/>
</dbReference>
<keyword evidence="3 9" id="KW-0808">Transferase</keyword>
<evidence type="ECO:0000256" key="2">
    <source>
        <dbReference type="ARBA" id="ARBA00022478"/>
    </source>
</evidence>
<keyword evidence="7 9" id="KW-0238">DNA-binding</keyword>
<evidence type="ECO:0000256" key="8">
    <source>
        <dbReference type="ARBA" id="ARBA00023163"/>
    </source>
</evidence>
<dbReference type="InterPro" id="IPR007046">
    <property type="entry name" value="RNA_pol_sigma_54_core-bd"/>
</dbReference>
<dbReference type="Gene3D" id="1.10.10.60">
    <property type="entry name" value="Homeodomain-like"/>
    <property type="match status" value="1"/>
</dbReference>
<keyword evidence="6 9" id="KW-0731">Sigma factor</keyword>
<gene>
    <name evidence="13" type="primary">rpoN</name>
    <name evidence="13" type="ORF">H0A62_02545</name>
</gene>
<evidence type="ECO:0000256" key="3">
    <source>
        <dbReference type="ARBA" id="ARBA00022679"/>
    </source>
</evidence>
<evidence type="ECO:0000313" key="13">
    <source>
        <dbReference type="EMBL" id="NYT84472.1"/>
    </source>
</evidence>
<dbReference type="GO" id="GO:0006352">
    <property type="term" value="P:DNA-templated transcription initiation"/>
    <property type="evidence" value="ECO:0007669"/>
    <property type="project" value="InterPro"/>
</dbReference>
<keyword evidence="10" id="KW-0175">Coiled coil</keyword>
<dbReference type="EMBL" id="JACCEV010000001">
    <property type="protein sequence ID" value="NYT84472.1"/>
    <property type="molecule type" value="Genomic_DNA"/>
</dbReference>
<accession>A0A853GWG3</accession>
<dbReference type="PROSITE" id="PS00718">
    <property type="entry name" value="SIGMA54_2"/>
    <property type="match status" value="1"/>
</dbReference>
<dbReference type="PANTHER" id="PTHR32248:SF4">
    <property type="entry name" value="RNA POLYMERASE SIGMA-54 FACTOR"/>
    <property type="match status" value="1"/>
</dbReference>
<evidence type="ECO:0000256" key="7">
    <source>
        <dbReference type="ARBA" id="ARBA00023125"/>
    </source>
</evidence>
<dbReference type="GO" id="GO:0001216">
    <property type="term" value="F:DNA-binding transcription activator activity"/>
    <property type="evidence" value="ECO:0007669"/>
    <property type="project" value="InterPro"/>
</dbReference>
<dbReference type="Pfam" id="PF04963">
    <property type="entry name" value="Sigma54_CBD"/>
    <property type="match status" value="1"/>
</dbReference>
<organism evidence="13 14">
    <name type="scientific">Pollutimonas harenae</name>
    <dbReference type="NCBI Taxonomy" id="657015"/>
    <lineage>
        <taxon>Bacteria</taxon>
        <taxon>Pseudomonadati</taxon>
        <taxon>Pseudomonadota</taxon>
        <taxon>Betaproteobacteria</taxon>
        <taxon>Burkholderiales</taxon>
        <taxon>Alcaligenaceae</taxon>
        <taxon>Pollutimonas</taxon>
    </lineage>
</organism>
<dbReference type="PIRSF" id="PIRSF000774">
    <property type="entry name" value="RpoN"/>
    <property type="match status" value="1"/>
</dbReference>
<dbReference type="Gene3D" id="1.10.10.1330">
    <property type="entry name" value="RNA polymerase sigma-54 factor, core-binding domain"/>
    <property type="match status" value="1"/>
</dbReference>
<dbReference type="PROSITE" id="PS50044">
    <property type="entry name" value="SIGMA54_3"/>
    <property type="match status" value="1"/>
</dbReference>
<dbReference type="AlphaFoldDB" id="A0A853GWG3"/>
<comment type="function">
    <text evidence="9">Sigma factors are initiation factors that promote the attachment of RNA polymerase to specific initiation sites and are then released.</text>
</comment>
<evidence type="ECO:0000313" key="14">
    <source>
        <dbReference type="Proteomes" id="UP000554144"/>
    </source>
</evidence>
<dbReference type="PRINTS" id="PR00045">
    <property type="entry name" value="SIGMA54FCT"/>
</dbReference>
<evidence type="ECO:0000259" key="11">
    <source>
        <dbReference type="Pfam" id="PF04552"/>
    </source>
</evidence>
<dbReference type="GO" id="GO:0003677">
    <property type="term" value="F:DNA binding"/>
    <property type="evidence" value="ECO:0007669"/>
    <property type="project" value="UniProtKB-KW"/>
</dbReference>
<evidence type="ECO:0000256" key="1">
    <source>
        <dbReference type="ARBA" id="ARBA00008798"/>
    </source>
</evidence>
<keyword evidence="2 9" id="KW-0240">DNA-directed RNA polymerase</keyword>
<dbReference type="PROSITE" id="PS00717">
    <property type="entry name" value="SIGMA54_1"/>
    <property type="match status" value="1"/>
</dbReference>
<reference evidence="13 14" key="1">
    <citation type="submission" date="2020-07" db="EMBL/GenBank/DDBJ databases">
        <title>Taxonomic revisions and descriptions of new bacterial species based on genomic comparisons in the high-G+C-content subgroup of the family Alcaligenaceae.</title>
        <authorList>
            <person name="Szabo A."/>
            <person name="Felfoldi T."/>
        </authorList>
    </citation>
    <scope>NUCLEOTIDE SEQUENCE [LARGE SCALE GENOMIC DNA]</scope>
    <source>
        <strain evidence="13 14">DSM 25667</strain>
    </source>
</reference>
<sequence length="470" mass="52133">MQSRQSLELRQHQQLALTPQLQQSIRFLQLSTHELEQEVAQALQDNPLLEREEEYDTIDGVAVVDDVQALEERWTMLGLSNRASGNNADDESQRPETALAETLQGYLQEQLRLTRAQPRDCALVTLLIEELDENGYLPTGLEEILTFLPPELDVELDELHAALRLLQSFDPPGVAARSLAECLCLQLNHLQMLPAAAALPGDVLALARRIAADHLTLLATGNLARVRDALDCDHELLLSAHALLLQLEPKPAKDWATSTADYITPDVLLRKVRNTWVVTINPAIMPRLRINSVYESLLSAAPPAPAMQSQLQQAHGLIKSMNQRFVTIQRVMQAIVNRQKDFFEQGPAGLRPLQLRDIAQELDLHESTISRATKQKYAQTPWGVIELKSFFSTALQTDDGQSTTASAVQVLIQKLVGEESGKKPLSDSQIAARLTDQGIVIARRTVAKYREAAGIEPAIIRKARAALVAR</sequence>
<evidence type="ECO:0000256" key="10">
    <source>
        <dbReference type="SAM" id="Coils"/>
    </source>
</evidence>
<dbReference type="InterPro" id="IPR038709">
    <property type="entry name" value="RpoN_core-bd_sf"/>
</dbReference>
<comment type="caution">
    <text evidence="13">The sequence shown here is derived from an EMBL/GenBank/DDBJ whole genome shotgun (WGS) entry which is preliminary data.</text>
</comment>
<evidence type="ECO:0000256" key="9">
    <source>
        <dbReference type="PIRNR" id="PIRNR000774"/>
    </source>
</evidence>
<dbReference type="GO" id="GO:0000428">
    <property type="term" value="C:DNA-directed RNA polymerase complex"/>
    <property type="evidence" value="ECO:0007669"/>
    <property type="project" value="UniProtKB-KW"/>
</dbReference>
<feature type="domain" description="RNA polymerase sigma factor 54 core-binding" evidence="12">
    <location>
        <begin position="98"/>
        <end position="294"/>
    </location>
</feature>
<name>A0A853GWG3_9BURK</name>
<keyword evidence="4 9" id="KW-0548">Nucleotidyltransferase</keyword>
<feature type="domain" description="RNA polymerase sigma factor 54 DNA-binding" evidence="11">
    <location>
        <begin position="307"/>
        <end position="462"/>
    </location>
</feature>